<dbReference type="PIRSF" id="PIRSF014300">
    <property type="entry name" value="Protoglobin"/>
    <property type="match status" value="1"/>
</dbReference>
<evidence type="ECO:0000313" key="2">
    <source>
        <dbReference type="EMBL" id="MFD2248152.1"/>
    </source>
</evidence>
<dbReference type="InterPro" id="IPR012292">
    <property type="entry name" value="Globin/Proto"/>
</dbReference>
<sequence length="191" mass="22441">MKTIQGYDYGKVATSPVSLQELDLLKKTVLFTAEDEKYLRLAGEVLQDQTSQVLDLWYGFVGNNEHLLYYFSKDGQPNQKYLAAVRERFEQWILDLCNRPYDQEWLNYQHEIALRHHSTKKNQTDHVDAAPIIHYRYIVAFIYPITATIKSFLANKGHDAETVDKMYHAWFKAVTLTAILWTYPYVHKGEF</sequence>
<dbReference type="RefSeq" id="WP_250431916.1">
    <property type="nucleotide sequence ID" value="NZ_JALPRR010000004.1"/>
</dbReference>
<evidence type="ECO:0000313" key="3">
    <source>
        <dbReference type="Proteomes" id="UP001597374"/>
    </source>
</evidence>
<dbReference type="Gene3D" id="1.10.490.10">
    <property type="entry name" value="Globins"/>
    <property type="match status" value="1"/>
</dbReference>
<keyword evidence="3" id="KW-1185">Reference proteome</keyword>
<dbReference type="EMBL" id="JBHUIM010000003">
    <property type="protein sequence ID" value="MFD2248152.1"/>
    <property type="molecule type" value="Genomic_DNA"/>
</dbReference>
<organism evidence="2 3">
    <name type="scientific">Pontibacter ruber</name>
    <dbReference type="NCBI Taxonomy" id="1343895"/>
    <lineage>
        <taxon>Bacteria</taxon>
        <taxon>Pseudomonadati</taxon>
        <taxon>Bacteroidota</taxon>
        <taxon>Cytophagia</taxon>
        <taxon>Cytophagales</taxon>
        <taxon>Hymenobacteraceae</taxon>
        <taxon>Pontibacter</taxon>
    </lineage>
</organism>
<name>A0ABW5D2M6_9BACT</name>
<dbReference type="CDD" id="cd12124">
    <property type="entry name" value="Pgbs"/>
    <property type="match status" value="1"/>
</dbReference>
<dbReference type="SUPFAM" id="SSF46458">
    <property type="entry name" value="Globin-like"/>
    <property type="match status" value="1"/>
</dbReference>
<feature type="domain" description="Globin-sensor" evidence="1">
    <location>
        <begin position="20"/>
        <end position="190"/>
    </location>
</feature>
<dbReference type="Pfam" id="PF11563">
    <property type="entry name" value="Protoglobin"/>
    <property type="match status" value="1"/>
</dbReference>
<reference evidence="3" key="1">
    <citation type="journal article" date="2019" name="Int. J. Syst. Evol. Microbiol.">
        <title>The Global Catalogue of Microorganisms (GCM) 10K type strain sequencing project: providing services to taxonomists for standard genome sequencing and annotation.</title>
        <authorList>
            <consortium name="The Broad Institute Genomics Platform"/>
            <consortium name="The Broad Institute Genome Sequencing Center for Infectious Disease"/>
            <person name="Wu L."/>
            <person name="Ma J."/>
        </authorList>
    </citation>
    <scope>NUCLEOTIDE SEQUENCE [LARGE SCALE GENOMIC DNA]</scope>
    <source>
        <strain evidence="3">CGMCC 4.1782</strain>
    </source>
</reference>
<dbReference type="InterPro" id="IPR012102">
    <property type="entry name" value="Protoglobin"/>
</dbReference>
<accession>A0ABW5D2M6</accession>
<comment type="caution">
    <text evidence="2">The sequence shown here is derived from an EMBL/GenBank/DDBJ whole genome shotgun (WGS) entry which is preliminary data.</text>
</comment>
<dbReference type="InterPro" id="IPR044398">
    <property type="entry name" value="Globin-sensor_dom"/>
</dbReference>
<proteinExistence type="predicted"/>
<dbReference type="InterPro" id="IPR009050">
    <property type="entry name" value="Globin-like_sf"/>
</dbReference>
<evidence type="ECO:0000259" key="1">
    <source>
        <dbReference type="Pfam" id="PF11563"/>
    </source>
</evidence>
<protein>
    <submittedName>
        <fullName evidence="2">Protoglobin domain-containing protein</fullName>
    </submittedName>
</protein>
<dbReference type="Proteomes" id="UP001597374">
    <property type="component" value="Unassembled WGS sequence"/>
</dbReference>
<gene>
    <name evidence="2" type="ORF">ACFSKP_17930</name>
</gene>